<dbReference type="PANTHER" id="PTHR43877">
    <property type="entry name" value="AMINOALKYLPHOSPHONATE N-ACETYLTRANSFERASE-RELATED-RELATED"/>
    <property type="match status" value="1"/>
</dbReference>
<keyword evidence="2 5" id="KW-0012">Acyltransferase</keyword>
<comment type="caution">
    <text evidence="5">The sequence shown here is derived from an EMBL/GenBank/DDBJ whole genome shotgun (WGS) entry which is preliminary data.</text>
</comment>
<protein>
    <submittedName>
        <fullName evidence="5">GNAT family N-acetyltransferase</fullName>
        <ecNumber evidence="5">2.3.-.-</ecNumber>
    </submittedName>
</protein>
<feature type="region of interest" description="Disordered" evidence="3">
    <location>
        <begin position="1"/>
        <end position="62"/>
    </location>
</feature>
<evidence type="ECO:0000256" key="1">
    <source>
        <dbReference type="ARBA" id="ARBA00022679"/>
    </source>
</evidence>
<dbReference type="EC" id="2.3.-.-" evidence="5"/>
<dbReference type="InterPro" id="IPR016181">
    <property type="entry name" value="Acyl_CoA_acyltransferase"/>
</dbReference>
<keyword evidence="6" id="KW-1185">Reference proteome</keyword>
<evidence type="ECO:0000313" key="5">
    <source>
        <dbReference type="EMBL" id="MFH0251722.1"/>
    </source>
</evidence>
<name>A0ABW7I0N4_9ACTN</name>
<dbReference type="Gene3D" id="3.40.630.30">
    <property type="match status" value="1"/>
</dbReference>
<dbReference type="InterPro" id="IPR050832">
    <property type="entry name" value="Bact_Acetyltransf"/>
</dbReference>
<evidence type="ECO:0000256" key="3">
    <source>
        <dbReference type="SAM" id="MobiDB-lite"/>
    </source>
</evidence>
<dbReference type="Pfam" id="PF00583">
    <property type="entry name" value="Acetyltransf_1"/>
    <property type="match status" value="1"/>
</dbReference>
<keyword evidence="1 5" id="KW-0808">Transferase</keyword>
<evidence type="ECO:0000259" key="4">
    <source>
        <dbReference type="PROSITE" id="PS51186"/>
    </source>
</evidence>
<feature type="domain" description="N-acetyltransferase" evidence="4">
    <location>
        <begin position="44"/>
        <end position="203"/>
    </location>
</feature>
<accession>A0ABW7I0N4</accession>
<gene>
    <name evidence="5" type="ORF">ACG5V6_26370</name>
</gene>
<evidence type="ECO:0000256" key="2">
    <source>
        <dbReference type="ARBA" id="ARBA00023315"/>
    </source>
</evidence>
<dbReference type="Proteomes" id="UP001607069">
    <property type="component" value="Unassembled WGS sequence"/>
</dbReference>
<dbReference type="SUPFAM" id="SSF55729">
    <property type="entry name" value="Acyl-CoA N-acyltransferases (Nat)"/>
    <property type="match status" value="1"/>
</dbReference>
<dbReference type="PROSITE" id="PS51186">
    <property type="entry name" value="GNAT"/>
    <property type="match status" value="1"/>
</dbReference>
<dbReference type="GO" id="GO:0016746">
    <property type="term" value="F:acyltransferase activity"/>
    <property type="evidence" value="ECO:0007669"/>
    <property type="project" value="UniProtKB-KW"/>
</dbReference>
<proteinExistence type="predicted"/>
<dbReference type="EMBL" id="JBIHMK010000161">
    <property type="protein sequence ID" value="MFH0251722.1"/>
    <property type="molecule type" value="Genomic_DNA"/>
</dbReference>
<sequence>MARHSDRHVHVPGAPASPASPASSASPPSSASSTSPGPPASPRPLVRPATEEDGEALGELDRRTWSPVHAVIPRPRPPYGPFFHDGNRTLQFLVAELEGEPVGYIRLARPTPLESNGHVRQIQGLVVDGTVRGRGVGRALLRAAMAEARRQGASRITLRVLGHNAPARALYASEGFAVEGVLPGEFLLEGGYADDVLMGRSPAV</sequence>
<feature type="compositionally biased region" description="Low complexity" evidence="3">
    <location>
        <begin position="12"/>
        <end position="35"/>
    </location>
</feature>
<dbReference type="CDD" id="cd04301">
    <property type="entry name" value="NAT_SF"/>
    <property type="match status" value="1"/>
</dbReference>
<organism evidence="5 6">
    <name type="scientific">Streptomyces chitinivorans</name>
    <dbReference type="NCBI Taxonomy" id="1257027"/>
    <lineage>
        <taxon>Bacteria</taxon>
        <taxon>Bacillati</taxon>
        <taxon>Actinomycetota</taxon>
        <taxon>Actinomycetes</taxon>
        <taxon>Kitasatosporales</taxon>
        <taxon>Streptomycetaceae</taxon>
        <taxon>Streptomyces</taxon>
    </lineage>
</organism>
<reference evidence="5 6" key="1">
    <citation type="submission" date="2024-10" db="EMBL/GenBank/DDBJ databases">
        <authorList>
            <person name="Cho J.-C."/>
        </authorList>
    </citation>
    <scope>NUCLEOTIDE SEQUENCE [LARGE SCALE GENOMIC DNA]</scope>
    <source>
        <strain evidence="5 6">KCTC29696</strain>
    </source>
</reference>
<dbReference type="RefSeq" id="WP_279948185.1">
    <property type="nucleotide sequence ID" value="NZ_BAABEN010000002.1"/>
</dbReference>
<evidence type="ECO:0000313" key="6">
    <source>
        <dbReference type="Proteomes" id="UP001607069"/>
    </source>
</evidence>
<dbReference type="InterPro" id="IPR000182">
    <property type="entry name" value="GNAT_dom"/>
</dbReference>